<dbReference type="Pfam" id="PF04100">
    <property type="entry name" value="Vps53_N"/>
    <property type="match status" value="2"/>
</dbReference>
<dbReference type="GO" id="GO:0005829">
    <property type="term" value="C:cytosol"/>
    <property type="evidence" value="ECO:0007669"/>
    <property type="project" value="GOC"/>
</dbReference>
<dbReference type="EMBL" id="UYSU01038678">
    <property type="protein sequence ID" value="VDM00518.1"/>
    <property type="molecule type" value="Genomic_DNA"/>
</dbReference>
<keyword evidence="4" id="KW-1185">Reference proteome</keyword>
<evidence type="ECO:0000256" key="1">
    <source>
        <dbReference type="SAM" id="MobiDB-lite"/>
    </source>
</evidence>
<protein>
    <submittedName>
        <fullName evidence="5">Vacuolar protein sorting-associated protein 53 homolog</fullName>
    </submittedName>
</protein>
<organism evidence="5">
    <name type="scientific">Schistocephalus solidus</name>
    <name type="common">Tapeworm</name>
    <dbReference type="NCBI Taxonomy" id="70667"/>
    <lineage>
        <taxon>Eukaryota</taxon>
        <taxon>Metazoa</taxon>
        <taxon>Spiralia</taxon>
        <taxon>Lophotrochozoa</taxon>
        <taxon>Platyhelminthes</taxon>
        <taxon>Cestoda</taxon>
        <taxon>Eucestoda</taxon>
        <taxon>Diphyllobothriidea</taxon>
        <taxon>Diphyllobothriidae</taxon>
        <taxon>Schistocephalus</taxon>
    </lineage>
</organism>
<dbReference type="WBParaSite" id="SSLN_0001467001-mRNA-1">
    <property type="protein sequence ID" value="SSLN_0001467001-mRNA-1"/>
    <property type="gene ID" value="SSLN_0001467001"/>
</dbReference>
<dbReference type="Proteomes" id="UP000275846">
    <property type="component" value="Unassembled WGS sequence"/>
</dbReference>
<dbReference type="OrthoDB" id="10261632at2759"/>
<feature type="domain" description="Vps53 N-terminal" evidence="2">
    <location>
        <begin position="3"/>
        <end position="102"/>
    </location>
</feature>
<dbReference type="InterPro" id="IPR007234">
    <property type="entry name" value="Vps53_N"/>
</dbReference>
<dbReference type="AlphaFoldDB" id="A0A183TCD4"/>
<reference evidence="5" key="1">
    <citation type="submission" date="2016-06" db="UniProtKB">
        <authorList>
            <consortium name="WormBaseParasite"/>
        </authorList>
    </citation>
    <scope>IDENTIFICATION</scope>
</reference>
<dbReference type="PANTHER" id="PTHR12820">
    <property type="entry name" value="VACUOLAR SORTING PROTEIN 53"/>
    <property type="match status" value="1"/>
</dbReference>
<evidence type="ECO:0000313" key="3">
    <source>
        <dbReference type="EMBL" id="VDM00518.1"/>
    </source>
</evidence>
<gene>
    <name evidence="3" type="ORF">SSLN_LOCUS14132</name>
</gene>
<reference evidence="3 4" key="2">
    <citation type="submission" date="2018-11" db="EMBL/GenBank/DDBJ databases">
        <authorList>
            <consortium name="Pathogen Informatics"/>
        </authorList>
    </citation>
    <scope>NUCLEOTIDE SEQUENCE [LARGE SCALE GENOMIC DNA]</scope>
    <source>
        <strain evidence="3 4">NST_G2</strain>
    </source>
</reference>
<dbReference type="PANTHER" id="PTHR12820:SF0">
    <property type="entry name" value="VACUOLAR PROTEIN SORTING-ASSOCIATED PROTEIN 53 HOMOLOG"/>
    <property type="match status" value="1"/>
</dbReference>
<dbReference type="STRING" id="70667.A0A183TCD4"/>
<evidence type="ECO:0000259" key="2">
    <source>
        <dbReference type="Pfam" id="PF04100"/>
    </source>
</evidence>
<evidence type="ECO:0000313" key="5">
    <source>
        <dbReference type="WBParaSite" id="SSLN_0001467001-mRNA-1"/>
    </source>
</evidence>
<name>A0A183TCD4_SCHSO</name>
<sequence>MDTIAHKIQSIDEQTRQIVHGQWKLEEQGPAVVNEASEMIQSLFIKIREVQERATSSERMVAEITSDIQQLDQAKRNLTLSITTLNNLALIVGDIDRLNSVLAINTCASKEISSTNPFDKDKQSSLLTVAGIEDNLARAQRLMEPMFSAYSTVPAIKELDAELSNIFAALSTRVPQELKYLLSGPSARVIAEHAPKILAGCRLLDLLPSDKAKMELVQWFVSNQLLEYQELYEPSQAVAWLDKIDHRYAWLRTNLTPTERKIRALFPPEWLVLERLIVEFCRITRKDLEITMQRRRAEITHTLLVFALQRTLAFETSLAKVASGATLNCTSIATESQKSSNPGKKSSQTTNPFGTDENDHNDGQIEEEGKEGNVDVDGMCFDPYFDLYLNYVERALHDQLVSRLVGDMSVNKSSLSTHDFGEVLREGVPANSGVGGAGVGDMAENTLYSATDLFLLYKQLLKQTLQLNRGKGLVGLSNLLRKYLSEYTEKVLCHAIPGLASSSSSTSSGVAASASKAFSLASLGLLRDDSRDTADATGHDAPVSALTAATNLSNQFFANLLRDEQPVRLSKDEVVGVCVILVTASYCIKTVEELEKRLKSEVWAIFSYLFVIYSLSSTVINVLESACERCREHALISRFVETVRPANLAKSISFSAEIDALADCRSACVHRLVADLEASVIPQLNKMTKMPWNSLAAVGDQSAYVTAIISHLKTQVPIIRDTLFSVRWDFIWI</sequence>
<dbReference type="GO" id="GO:0000938">
    <property type="term" value="C:GARP complex"/>
    <property type="evidence" value="ECO:0007669"/>
    <property type="project" value="InterPro"/>
</dbReference>
<feature type="compositionally biased region" description="Polar residues" evidence="1">
    <location>
        <begin position="334"/>
        <end position="353"/>
    </location>
</feature>
<feature type="region of interest" description="Disordered" evidence="1">
    <location>
        <begin position="334"/>
        <end position="374"/>
    </location>
</feature>
<dbReference type="GO" id="GO:0042147">
    <property type="term" value="P:retrograde transport, endosome to Golgi"/>
    <property type="evidence" value="ECO:0007669"/>
    <property type="project" value="InterPro"/>
</dbReference>
<accession>A0A183TCD4</accession>
<dbReference type="InterPro" id="IPR039766">
    <property type="entry name" value="Vps53"/>
</dbReference>
<evidence type="ECO:0000313" key="4">
    <source>
        <dbReference type="Proteomes" id="UP000275846"/>
    </source>
</evidence>
<feature type="domain" description="Vps53 N-terminal" evidence="2">
    <location>
        <begin position="145"/>
        <end position="400"/>
    </location>
</feature>
<proteinExistence type="predicted"/>